<reference evidence="1 2" key="1">
    <citation type="submission" date="2022-10" db="EMBL/GenBank/DDBJ databases">
        <title>Defluviimonas sp. nov., isolated from ocean surface water.</title>
        <authorList>
            <person name="He W."/>
            <person name="Wang L."/>
            <person name="Zhang D.-F."/>
        </authorList>
    </citation>
    <scope>NUCLEOTIDE SEQUENCE [LARGE SCALE GENOMIC DNA]</scope>
    <source>
        <strain evidence="1 2">WL0075</strain>
    </source>
</reference>
<protein>
    <recommendedName>
        <fullName evidence="3">NTP pyrophosphohydrolase MazG putative catalytic core domain-containing protein</fullName>
    </recommendedName>
</protein>
<dbReference type="Proteomes" id="UP001652503">
    <property type="component" value="Unassembled WGS sequence"/>
</dbReference>
<evidence type="ECO:0000313" key="2">
    <source>
        <dbReference type="Proteomes" id="UP001652503"/>
    </source>
</evidence>
<organism evidence="1 2">
    <name type="scientific">Albidovulum sediminicola</name>
    <dbReference type="NCBI Taxonomy" id="2984331"/>
    <lineage>
        <taxon>Bacteria</taxon>
        <taxon>Pseudomonadati</taxon>
        <taxon>Pseudomonadota</taxon>
        <taxon>Alphaproteobacteria</taxon>
        <taxon>Rhodobacterales</taxon>
        <taxon>Paracoccaceae</taxon>
        <taxon>Albidovulum</taxon>
    </lineage>
</organism>
<comment type="caution">
    <text evidence="1">The sequence shown here is derived from an EMBL/GenBank/DDBJ whole genome shotgun (WGS) entry which is preliminary data.</text>
</comment>
<accession>A0ABT2Z117</accession>
<proteinExistence type="predicted"/>
<name>A0ABT2Z117_9RHOB</name>
<sequence length="164" mass="17954">MNEPESLNTARMDLVAEICARIETGFSEGVTTLEMHRAIAEYFRKVTETIEHFKAAGAEPRGRLELAMAQIAVDLVAQETSLGRDGLTIEFGDLDRTTVLLTLCETIIACLSVAKVLDMDIDAALRVVGRHISTRGGDDDPCHGPVRQTEVRVPLGKLAMQEFV</sequence>
<dbReference type="RefSeq" id="WP_263721362.1">
    <property type="nucleotide sequence ID" value="NZ_JAOWLA010000007.1"/>
</dbReference>
<gene>
    <name evidence="1" type="ORF">OE647_08840</name>
</gene>
<evidence type="ECO:0008006" key="3">
    <source>
        <dbReference type="Google" id="ProtNLM"/>
    </source>
</evidence>
<keyword evidence="2" id="KW-1185">Reference proteome</keyword>
<dbReference type="EMBL" id="JAOWLA010000007">
    <property type="protein sequence ID" value="MCV2864840.1"/>
    <property type="molecule type" value="Genomic_DNA"/>
</dbReference>
<evidence type="ECO:0000313" key="1">
    <source>
        <dbReference type="EMBL" id="MCV2864840.1"/>
    </source>
</evidence>